<feature type="transmembrane region" description="Helical" evidence="8">
    <location>
        <begin position="333"/>
        <end position="353"/>
    </location>
</feature>
<dbReference type="GO" id="GO:0033214">
    <property type="term" value="P:siderophore-iron import into cell"/>
    <property type="evidence" value="ECO:0007669"/>
    <property type="project" value="TreeGrafter"/>
</dbReference>
<dbReference type="KEGG" id="eaj:Q3M24_06270"/>
<proteinExistence type="inferred from homology"/>
<dbReference type="PANTHER" id="PTHR30472:SF25">
    <property type="entry name" value="ABC TRANSPORTER PERMEASE PROTEIN MJ0876-RELATED"/>
    <property type="match status" value="1"/>
</dbReference>
<feature type="transmembrane region" description="Helical" evidence="8">
    <location>
        <begin position="21"/>
        <end position="39"/>
    </location>
</feature>
<feature type="transmembrane region" description="Helical" evidence="8">
    <location>
        <begin position="269"/>
        <end position="292"/>
    </location>
</feature>
<reference evidence="9" key="1">
    <citation type="journal article" date="2024" name="Syst. Appl. Microbiol.">
        <title>First single-strain enrichments of Electrothrix cable bacteria, description of E. aestuarii sp. nov. and E. rattekaaiensis sp. nov., and proposal of a cable bacteria taxonomy following the rules of the SeqCode.</title>
        <authorList>
            <person name="Plum-Jensen L.E."/>
            <person name="Schramm A."/>
            <person name="Marshall I.P.G."/>
        </authorList>
    </citation>
    <scope>NUCLEOTIDE SEQUENCE</scope>
    <source>
        <strain evidence="9">Rat1</strain>
    </source>
</reference>
<feature type="transmembrane region" description="Helical" evidence="8">
    <location>
        <begin position="146"/>
        <end position="168"/>
    </location>
</feature>
<dbReference type="InterPro" id="IPR000522">
    <property type="entry name" value="ABC_transptr_permease_BtuC"/>
</dbReference>
<dbReference type="Gene3D" id="1.10.3470.10">
    <property type="entry name" value="ABC transporter involved in vitamin B12 uptake, BtuC"/>
    <property type="match status" value="1"/>
</dbReference>
<keyword evidence="7 8" id="KW-0472">Membrane</keyword>
<evidence type="ECO:0000256" key="7">
    <source>
        <dbReference type="ARBA" id="ARBA00023136"/>
    </source>
</evidence>
<dbReference type="GO" id="GO:0005886">
    <property type="term" value="C:plasma membrane"/>
    <property type="evidence" value="ECO:0007669"/>
    <property type="project" value="UniProtKB-SubCell"/>
</dbReference>
<name>A0AAU8LYQ5_9BACT</name>
<dbReference type="PANTHER" id="PTHR30472">
    <property type="entry name" value="FERRIC ENTEROBACTIN TRANSPORT SYSTEM PERMEASE PROTEIN"/>
    <property type="match status" value="1"/>
</dbReference>
<dbReference type="GO" id="GO:0022857">
    <property type="term" value="F:transmembrane transporter activity"/>
    <property type="evidence" value="ECO:0007669"/>
    <property type="project" value="InterPro"/>
</dbReference>
<dbReference type="AlphaFoldDB" id="A0AAU8LYQ5"/>
<evidence type="ECO:0000256" key="1">
    <source>
        <dbReference type="ARBA" id="ARBA00004651"/>
    </source>
</evidence>
<organism evidence="9">
    <name type="scientific">Candidatus Electrothrix aestuarii</name>
    <dbReference type="NCBI Taxonomy" id="3062594"/>
    <lineage>
        <taxon>Bacteria</taxon>
        <taxon>Pseudomonadati</taxon>
        <taxon>Thermodesulfobacteriota</taxon>
        <taxon>Desulfobulbia</taxon>
        <taxon>Desulfobulbales</taxon>
        <taxon>Desulfobulbaceae</taxon>
        <taxon>Candidatus Electrothrix</taxon>
    </lineage>
</organism>
<feature type="transmembrane region" description="Helical" evidence="8">
    <location>
        <begin position="218"/>
        <end position="238"/>
    </location>
</feature>
<evidence type="ECO:0000256" key="2">
    <source>
        <dbReference type="ARBA" id="ARBA00007935"/>
    </source>
</evidence>
<keyword evidence="6 8" id="KW-1133">Transmembrane helix</keyword>
<comment type="subcellular location">
    <subcellularLocation>
        <location evidence="1">Cell membrane</location>
        <topology evidence="1">Multi-pass membrane protein</topology>
    </subcellularLocation>
</comment>
<dbReference type="Pfam" id="PF01032">
    <property type="entry name" value="FecCD"/>
    <property type="match status" value="1"/>
</dbReference>
<gene>
    <name evidence="9" type="ORF">Q3M24_06270</name>
</gene>
<dbReference type="InterPro" id="IPR037294">
    <property type="entry name" value="ABC_BtuC-like"/>
</dbReference>
<evidence type="ECO:0000313" key="9">
    <source>
        <dbReference type="EMBL" id="XCN74347.1"/>
    </source>
</evidence>
<protein>
    <submittedName>
        <fullName evidence="9">Iron ABC transporter permease</fullName>
    </submittedName>
</protein>
<comment type="similarity">
    <text evidence="2">Belongs to the binding-protein-dependent transport system permease family. FecCD subfamily.</text>
</comment>
<feature type="transmembrane region" description="Helical" evidence="8">
    <location>
        <begin position="104"/>
        <end position="126"/>
    </location>
</feature>
<dbReference type="SUPFAM" id="SSF81345">
    <property type="entry name" value="ABC transporter involved in vitamin B12 uptake, BtuC"/>
    <property type="match status" value="1"/>
</dbReference>
<keyword evidence="3" id="KW-0813">Transport</keyword>
<keyword evidence="5 8" id="KW-0812">Transmembrane</keyword>
<evidence type="ECO:0000256" key="8">
    <source>
        <dbReference type="SAM" id="Phobius"/>
    </source>
</evidence>
<evidence type="ECO:0000256" key="5">
    <source>
        <dbReference type="ARBA" id="ARBA00022692"/>
    </source>
</evidence>
<keyword evidence="4" id="KW-1003">Cell membrane</keyword>
<dbReference type="EMBL" id="CP159373">
    <property type="protein sequence ID" value="XCN74347.1"/>
    <property type="molecule type" value="Genomic_DNA"/>
</dbReference>
<evidence type="ECO:0000256" key="4">
    <source>
        <dbReference type="ARBA" id="ARBA00022475"/>
    </source>
</evidence>
<feature type="transmembrane region" description="Helical" evidence="8">
    <location>
        <begin position="304"/>
        <end position="321"/>
    </location>
</feature>
<reference evidence="9" key="2">
    <citation type="submission" date="2024-06" db="EMBL/GenBank/DDBJ databases">
        <authorList>
            <person name="Plum-Jensen L.E."/>
            <person name="Schramm A."/>
            <person name="Marshall I.P.G."/>
        </authorList>
    </citation>
    <scope>NUCLEOTIDE SEQUENCE</scope>
    <source>
        <strain evidence="9">Rat1</strain>
    </source>
</reference>
<feature type="transmembrane region" description="Helical" evidence="8">
    <location>
        <begin position="75"/>
        <end position="92"/>
    </location>
</feature>
<dbReference type="CDD" id="cd06550">
    <property type="entry name" value="TM_ABC_iron-siderophores_like"/>
    <property type="match status" value="1"/>
</dbReference>
<evidence type="ECO:0000256" key="6">
    <source>
        <dbReference type="ARBA" id="ARBA00022989"/>
    </source>
</evidence>
<accession>A0AAU8LYQ5</accession>
<feature type="transmembrane region" description="Helical" evidence="8">
    <location>
        <begin position="175"/>
        <end position="198"/>
    </location>
</feature>
<evidence type="ECO:0000256" key="3">
    <source>
        <dbReference type="ARBA" id="ARBA00022448"/>
    </source>
</evidence>
<sequence>MSSVNSSLAEDYLRLLRRKNLFSFSLLMLLTLAAGLSLHTGSLALPWREILSALADWETTGRTAHVIQQIRLPRTAAAVLAGGSLGIAGAVMQNVLKNPLASPFTIGVSQGAAFGAAFAIIFLGAGQTHSASSGASAAVSISLPNLVVLCAFAGSLLAVLFILLLASLKGVSTEAVILAGVALSAFFGAATMLLQYFADDIQVAASVFWTFGDLGKAGWTENILIGITVVLAFAFFLVGRWEQNALLWGDEVAASLGIRVRNLRITAMLFSALTVAVTTAFLGIIGFIGLMAPHLARLFVGNDYRYLLISSALTGALLLLISDIIARSLIPPVILPVGIITSFAGAPLFLYLLTRRRKN</sequence>
<dbReference type="FunFam" id="1.10.3470.10:FF:000001">
    <property type="entry name" value="Vitamin B12 ABC transporter permease BtuC"/>
    <property type="match status" value="1"/>
</dbReference>